<dbReference type="InterPro" id="IPR002429">
    <property type="entry name" value="CcO_II-like_C"/>
</dbReference>
<evidence type="ECO:0000256" key="2">
    <source>
        <dbReference type="ARBA" id="ARBA00022723"/>
    </source>
</evidence>
<keyword evidence="3" id="KW-0186">Copper</keyword>
<proteinExistence type="predicted"/>
<dbReference type="PANTHER" id="PTHR42838:SF2">
    <property type="entry name" value="NITROUS-OXIDE REDUCTASE"/>
    <property type="match status" value="1"/>
</dbReference>
<gene>
    <name evidence="8" type="ORF">BDD39_002485</name>
</gene>
<comment type="subcellular location">
    <subcellularLocation>
        <location evidence="1">Cell envelope</location>
    </subcellularLocation>
</comment>
<keyword evidence="8" id="KW-0560">Oxidoreductase</keyword>
<dbReference type="GO" id="GO:0016491">
    <property type="term" value="F:oxidoreductase activity"/>
    <property type="evidence" value="ECO:0007669"/>
    <property type="project" value="UniProtKB-KW"/>
</dbReference>
<dbReference type="Pfam" id="PF00116">
    <property type="entry name" value="COX2"/>
    <property type="match status" value="1"/>
</dbReference>
<dbReference type="InterPro" id="IPR008972">
    <property type="entry name" value="Cupredoxin"/>
</dbReference>
<dbReference type="InterPro" id="IPR051403">
    <property type="entry name" value="NosZ/Cyto_c_oxidase_sub2"/>
</dbReference>
<keyword evidence="2" id="KW-0479">Metal-binding</keyword>
<evidence type="ECO:0000256" key="4">
    <source>
        <dbReference type="ARBA" id="ARBA00024688"/>
    </source>
</evidence>
<evidence type="ECO:0000256" key="3">
    <source>
        <dbReference type="ARBA" id="ARBA00023008"/>
    </source>
</evidence>
<comment type="function">
    <text evidence="4">Subunits I and II form the functional core of the enzyme complex. Electrons originating in cytochrome c are transferred via heme a and Cu(A) to the binuclear center formed by heme a3 and Cu(B).</text>
</comment>
<dbReference type="GO" id="GO:0030313">
    <property type="term" value="C:cell envelope"/>
    <property type="evidence" value="ECO:0007669"/>
    <property type="project" value="UniProtKB-SubCell"/>
</dbReference>
<evidence type="ECO:0000259" key="7">
    <source>
        <dbReference type="PROSITE" id="PS50857"/>
    </source>
</evidence>
<accession>A0A846MK21</accession>
<dbReference type="AlphaFoldDB" id="A0A846MK21"/>
<dbReference type="Proteomes" id="UP000532769">
    <property type="component" value="Unassembled WGS sequence"/>
</dbReference>
<dbReference type="PROSITE" id="PS00078">
    <property type="entry name" value="COX2"/>
    <property type="match status" value="1"/>
</dbReference>
<sequence length="160" mass="17513">MLNMPKYEKIWLAIGTGALVVFLAVTGIMAVSMCLNPPNGMNMAIKPENVEATAPFNSPGLKKIGPNEYRATIISYTFGYKPNTITVPKGATVHFQITSKDVVHGFMIPGTTTNLMLIPGHVAEYTQTFNEPGEFLFLCHEYCGIGHQAMYGRVIVKNTV</sequence>
<dbReference type="InterPro" id="IPR001505">
    <property type="entry name" value="Copper_CuA"/>
</dbReference>
<dbReference type="CDD" id="cd13913">
    <property type="entry name" value="ba3_CcO_II_C"/>
    <property type="match status" value="1"/>
</dbReference>
<dbReference type="InterPro" id="IPR034214">
    <property type="entry name" value="Ba3_CcO_II_C"/>
</dbReference>
<dbReference type="GO" id="GO:0005507">
    <property type="term" value="F:copper ion binding"/>
    <property type="evidence" value="ECO:0007669"/>
    <property type="project" value="InterPro"/>
</dbReference>
<dbReference type="GO" id="GO:0016020">
    <property type="term" value="C:membrane"/>
    <property type="evidence" value="ECO:0007669"/>
    <property type="project" value="InterPro"/>
</dbReference>
<evidence type="ECO:0000313" key="9">
    <source>
        <dbReference type="Proteomes" id="UP000532769"/>
    </source>
</evidence>
<evidence type="ECO:0000256" key="1">
    <source>
        <dbReference type="ARBA" id="ARBA00004196"/>
    </source>
</evidence>
<protein>
    <recommendedName>
        <fullName evidence="5">Cytochrome aa3 subunit 2</fullName>
    </recommendedName>
</protein>
<evidence type="ECO:0000256" key="6">
    <source>
        <dbReference type="ARBA" id="ARBA00047816"/>
    </source>
</evidence>
<comment type="caution">
    <text evidence="8">The sequence shown here is derived from an EMBL/GenBank/DDBJ whole genome shotgun (WGS) entry which is preliminary data.</text>
</comment>
<dbReference type="GO" id="GO:0004129">
    <property type="term" value="F:cytochrome-c oxidase activity"/>
    <property type="evidence" value="ECO:0007669"/>
    <property type="project" value="UniProtKB-EC"/>
</dbReference>
<dbReference type="SUPFAM" id="SSF49503">
    <property type="entry name" value="Cupredoxins"/>
    <property type="match status" value="1"/>
</dbReference>
<dbReference type="EMBL" id="JAASRS010000001">
    <property type="protein sequence ID" value="NIK15975.1"/>
    <property type="molecule type" value="Genomic_DNA"/>
</dbReference>
<organism evidence="8 9">
    <name type="scientific">Saccharococcus thermophilus</name>
    <dbReference type="NCBI Taxonomy" id="29396"/>
    <lineage>
        <taxon>Bacteria</taxon>
        <taxon>Bacillati</taxon>
        <taxon>Bacillota</taxon>
        <taxon>Bacilli</taxon>
        <taxon>Bacillales</taxon>
        <taxon>Anoxybacillaceae</taxon>
        <taxon>Saccharococcus</taxon>
    </lineage>
</organism>
<dbReference type="PROSITE" id="PS50857">
    <property type="entry name" value="COX2_CUA"/>
    <property type="match status" value="1"/>
</dbReference>
<dbReference type="RefSeq" id="WP_166911159.1">
    <property type="nucleotide sequence ID" value="NZ_JAASRS010000001.1"/>
</dbReference>
<dbReference type="PANTHER" id="PTHR42838">
    <property type="entry name" value="CYTOCHROME C OXIDASE SUBUNIT II"/>
    <property type="match status" value="1"/>
</dbReference>
<reference evidence="8 9" key="1">
    <citation type="submission" date="2020-03" db="EMBL/GenBank/DDBJ databases">
        <title>Genomic Encyclopedia of Archaeal and Bacterial Type Strains, Phase II (KMG-II): from individual species to whole genera.</title>
        <authorList>
            <person name="Goeker M."/>
        </authorList>
    </citation>
    <scope>NUCLEOTIDE SEQUENCE [LARGE SCALE GENOMIC DNA]</scope>
    <source>
        <strain evidence="8 9">DSM 4749</strain>
    </source>
</reference>
<comment type="catalytic activity">
    <reaction evidence="6">
        <text>4 Fe(II)-[cytochrome c] + O2 + 8 H(+)(in) = 4 Fe(III)-[cytochrome c] + 2 H2O + 4 H(+)(out)</text>
        <dbReference type="Rhea" id="RHEA:11436"/>
        <dbReference type="Rhea" id="RHEA-COMP:10350"/>
        <dbReference type="Rhea" id="RHEA-COMP:14399"/>
        <dbReference type="ChEBI" id="CHEBI:15377"/>
        <dbReference type="ChEBI" id="CHEBI:15378"/>
        <dbReference type="ChEBI" id="CHEBI:15379"/>
        <dbReference type="ChEBI" id="CHEBI:29033"/>
        <dbReference type="ChEBI" id="CHEBI:29034"/>
        <dbReference type="EC" id="7.1.1.9"/>
    </reaction>
</comment>
<keyword evidence="9" id="KW-1185">Reference proteome</keyword>
<evidence type="ECO:0000256" key="5">
    <source>
        <dbReference type="ARBA" id="ARBA00031399"/>
    </source>
</evidence>
<name>A0A846MK21_9BACL</name>
<feature type="domain" description="Cytochrome oxidase subunit II copper A binding" evidence="7">
    <location>
        <begin position="62"/>
        <end position="160"/>
    </location>
</feature>
<dbReference type="Gene3D" id="2.60.40.420">
    <property type="entry name" value="Cupredoxins - blue copper proteins"/>
    <property type="match status" value="1"/>
</dbReference>
<evidence type="ECO:0000313" key="8">
    <source>
        <dbReference type="EMBL" id="NIK15975.1"/>
    </source>
</evidence>